<dbReference type="Gene3D" id="1.20.1070.10">
    <property type="entry name" value="Rhodopsin 7-helix transmembrane proteins"/>
    <property type="match status" value="1"/>
</dbReference>
<dbReference type="PROSITE" id="PS50261">
    <property type="entry name" value="G_PROTEIN_RECEP_F2_4"/>
    <property type="match status" value="1"/>
</dbReference>
<feature type="transmembrane region" description="Helical" evidence="5">
    <location>
        <begin position="415"/>
        <end position="436"/>
    </location>
</feature>
<dbReference type="EMBL" id="GDQN01000525">
    <property type="protein sequence ID" value="JAT90529.1"/>
    <property type="molecule type" value="Transcribed_RNA"/>
</dbReference>
<dbReference type="PANTHER" id="PTHR47154:SF2">
    <property type="entry name" value="G-PROTEIN COUPLED RECEPTOR MTH-RELATED"/>
    <property type="match status" value="1"/>
</dbReference>
<dbReference type="InterPro" id="IPR051384">
    <property type="entry name" value="Mth_GPCR"/>
</dbReference>
<dbReference type="AlphaFoldDB" id="A0A1E1WU03"/>
<feature type="transmembrane region" description="Helical" evidence="5">
    <location>
        <begin position="469"/>
        <end position="489"/>
    </location>
</feature>
<feature type="transmembrane region" description="Helical" evidence="5">
    <location>
        <begin position="552"/>
        <end position="574"/>
    </location>
</feature>
<keyword evidence="4 5" id="KW-0472">Membrane</keyword>
<feature type="transmembrane region" description="Helical" evidence="5">
    <location>
        <begin position="522"/>
        <end position="540"/>
    </location>
</feature>
<accession>A0A1E1WU03</accession>
<evidence type="ECO:0000256" key="2">
    <source>
        <dbReference type="ARBA" id="ARBA00022692"/>
    </source>
</evidence>
<evidence type="ECO:0000313" key="7">
    <source>
        <dbReference type="EMBL" id="JAT90529.1"/>
    </source>
</evidence>
<dbReference type="GO" id="GO:0008528">
    <property type="term" value="F:G protein-coupled peptide receptor activity"/>
    <property type="evidence" value="ECO:0007669"/>
    <property type="project" value="TreeGrafter"/>
</dbReference>
<feature type="transmembrane region" description="Helical" evidence="5">
    <location>
        <begin position="308"/>
        <end position="328"/>
    </location>
</feature>
<feature type="transmembrane region" description="Helical" evidence="5">
    <location>
        <begin position="340"/>
        <end position="358"/>
    </location>
</feature>
<organism evidence="7">
    <name type="scientific">Pectinophora gossypiella</name>
    <name type="common">Cotton pink bollworm</name>
    <name type="synonym">Depressaria gossypiella</name>
    <dbReference type="NCBI Taxonomy" id="13191"/>
    <lineage>
        <taxon>Eukaryota</taxon>
        <taxon>Metazoa</taxon>
        <taxon>Ecdysozoa</taxon>
        <taxon>Arthropoda</taxon>
        <taxon>Hexapoda</taxon>
        <taxon>Insecta</taxon>
        <taxon>Pterygota</taxon>
        <taxon>Neoptera</taxon>
        <taxon>Endopterygota</taxon>
        <taxon>Lepidoptera</taxon>
        <taxon>Glossata</taxon>
        <taxon>Ditrysia</taxon>
        <taxon>Gelechioidea</taxon>
        <taxon>Gelechiidae</taxon>
        <taxon>Apatetrinae</taxon>
        <taxon>Pectinophora</taxon>
    </lineage>
</organism>
<keyword evidence="3 5" id="KW-1133">Transmembrane helix</keyword>
<evidence type="ECO:0000256" key="1">
    <source>
        <dbReference type="ARBA" id="ARBA00004141"/>
    </source>
</evidence>
<dbReference type="GO" id="GO:0005886">
    <property type="term" value="C:plasma membrane"/>
    <property type="evidence" value="ECO:0007669"/>
    <property type="project" value="TreeGrafter"/>
</dbReference>
<name>A0A1E1WU03_PECGO</name>
<evidence type="ECO:0000256" key="4">
    <source>
        <dbReference type="ARBA" id="ARBA00023136"/>
    </source>
</evidence>
<dbReference type="GO" id="GO:0007166">
    <property type="term" value="P:cell surface receptor signaling pathway"/>
    <property type="evidence" value="ECO:0007669"/>
    <property type="project" value="InterPro"/>
</dbReference>
<gene>
    <name evidence="7" type="ORF">g.8894</name>
</gene>
<comment type="subcellular location">
    <subcellularLocation>
        <location evidence="1">Membrane</location>
        <topology evidence="1">Multi-pass membrane protein</topology>
    </subcellularLocation>
</comment>
<dbReference type="CDD" id="cd15039">
    <property type="entry name" value="7tmB3_Methuselah-like"/>
    <property type="match status" value="1"/>
</dbReference>
<protein>
    <recommendedName>
        <fullName evidence="6">G-protein coupled receptors family 2 profile 2 domain-containing protein</fullName>
    </recommendedName>
</protein>
<sequence length="636" mass="72359">MPANCSELQMMLTNESELEFKAEDSICYDKIIAEVFNGTIQNIPKVIALACNEPENQTKSMFELNHIRKCCPEGKAYDVEHHKCRDILQKNTVEGLLRWLNVKRNSVYDVDIGLRCKREEFAVELVEGKFSFGVDGSVLDVAGKGRVPSEEWCVDRDYAGPMLVARVCTDDCANYDAYCLKKCCPIGYHFKAFSCTSFRSACVPDDDSILFDTSSYLDDLKNDYDDIADVVGLGIGIKCPAGKYGLNKSLEIDNHWLTRDGKLMGKQFEQNLFCFETFDWRDCPQNNIEVTAVGCFIPNVTRNFKFSAVANTLSAVFLLITVMVYCCLPELHNLHGRTVICHAGTMLVAYSCLARVQFDKVGEPALCKFLGYGIYFGFVAAFFWLNVMCFDIWWTFGSVRTVQSMRKASAERRRFAWYSLYAWGMTLLLTLIMFLLDWHHVSDLLDANIGRDHCWFSSVQNQHTDWPHYIFFVVPMGILTSVNLILWVLTARHCARVKSEVHRLQAGSVGDRAKSRFRIDRAKYLLTGKLWVVMGAGWISELISTLFSEPQWLWSVVDLINELQGVFIFLLLVFKPKVYFLIKKRLGLVKPDAQNNGVSSGRTSSTFLSRTISSDERATLRVSLPNNDIKNEVKRA</sequence>
<feature type="transmembrane region" description="Helical" evidence="5">
    <location>
        <begin position="370"/>
        <end position="394"/>
    </location>
</feature>
<evidence type="ECO:0000259" key="6">
    <source>
        <dbReference type="PROSITE" id="PS50261"/>
    </source>
</evidence>
<evidence type="ECO:0000256" key="5">
    <source>
        <dbReference type="SAM" id="Phobius"/>
    </source>
</evidence>
<dbReference type="PANTHER" id="PTHR47154">
    <property type="entry name" value="G-PROTEIN COUPLED RECEPTOR MTH-RELATED"/>
    <property type="match status" value="1"/>
</dbReference>
<keyword evidence="2 5" id="KW-0812">Transmembrane</keyword>
<evidence type="ECO:0000256" key="3">
    <source>
        <dbReference type="ARBA" id="ARBA00022989"/>
    </source>
</evidence>
<feature type="domain" description="G-protein coupled receptors family 2 profile 2" evidence="6">
    <location>
        <begin position="303"/>
        <end position="576"/>
    </location>
</feature>
<dbReference type="OrthoDB" id="7683403at2759"/>
<dbReference type="InterPro" id="IPR017981">
    <property type="entry name" value="GPCR_2-like_7TM"/>
</dbReference>
<proteinExistence type="predicted"/>
<reference evidence="7" key="1">
    <citation type="submission" date="2015-09" db="EMBL/GenBank/DDBJ databases">
        <title>De novo assembly of Pectinophora gossypiella (Pink Bollworm) gut transcriptome.</title>
        <authorList>
            <person name="Tassone E.E."/>
        </authorList>
    </citation>
    <scope>NUCLEOTIDE SEQUENCE</scope>
</reference>